<name>A0A9X1F6Q5_9FLAO</name>
<organism evidence="1 2">
    <name type="scientific">Winogradskyella luteola</name>
    <dbReference type="NCBI Taxonomy" id="2828330"/>
    <lineage>
        <taxon>Bacteria</taxon>
        <taxon>Pseudomonadati</taxon>
        <taxon>Bacteroidota</taxon>
        <taxon>Flavobacteriia</taxon>
        <taxon>Flavobacteriales</taxon>
        <taxon>Flavobacteriaceae</taxon>
        <taxon>Winogradskyella</taxon>
    </lineage>
</organism>
<dbReference type="Proteomes" id="UP001138894">
    <property type="component" value="Unassembled WGS sequence"/>
</dbReference>
<accession>A0A9X1F6Q5</accession>
<evidence type="ECO:0000313" key="2">
    <source>
        <dbReference type="Proteomes" id="UP001138894"/>
    </source>
</evidence>
<gene>
    <name evidence="1" type="ORF">KCG49_04185</name>
</gene>
<keyword evidence="2" id="KW-1185">Reference proteome</keyword>
<dbReference type="AlphaFoldDB" id="A0A9X1F6Q5"/>
<protein>
    <recommendedName>
        <fullName evidence="3">DUF4177 domain-containing protein</fullName>
    </recommendedName>
</protein>
<reference evidence="1" key="1">
    <citation type="submission" date="2021-04" db="EMBL/GenBank/DDBJ databases">
        <authorList>
            <person name="Pira H."/>
            <person name="Risdian C."/>
            <person name="Wink J."/>
        </authorList>
    </citation>
    <scope>NUCLEOTIDE SEQUENCE</scope>
    <source>
        <strain evidence="1">WHY3</strain>
    </source>
</reference>
<evidence type="ECO:0000313" key="1">
    <source>
        <dbReference type="EMBL" id="MBV7268392.1"/>
    </source>
</evidence>
<evidence type="ECO:0008006" key="3">
    <source>
        <dbReference type="Google" id="ProtNLM"/>
    </source>
</evidence>
<sequence>MSKQQIEYLIQNKFSHELSEAFIAQYLSEMAEDEWELISVEVRYAIDNPTEVNRRKFYFKRKL</sequence>
<proteinExistence type="predicted"/>
<dbReference type="RefSeq" id="WP_218544947.1">
    <property type="nucleotide sequence ID" value="NZ_JAGSPD010000003.1"/>
</dbReference>
<dbReference type="EMBL" id="JAGSPD010000003">
    <property type="protein sequence ID" value="MBV7268392.1"/>
    <property type="molecule type" value="Genomic_DNA"/>
</dbReference>
<comment type="caution">
    <text evidence="1">The sequence shown here is derived from an EMBL/GenBank/DDBJ whole genome shotgun (WGS) entry which is preliminary data.</text>
</comment>